<dbReference type="EMBL" id="JARVKM010000029">
    <property type="protein sequence ID" value="KAK9776215.1"/>
    <property type="molecule type" value="Genomic_DNA"/>
</dbReference>
<name>A0ABR2XRJ2_9PEZI</name>
<proteinExistence type="predicted"/>
<dbReference type="Proteomes" id="UP001465668">
    <property type="component" value="Unassembled WGS sequence"/>
</dbReference>
<accession>A0ABR2XRJ2</accession>
<organism evidence="1 2">
    <name type="scientific">Seiridium cardinale</name>
    <dbReference type="NCBI Taxonomy" id="138064"/>
    <lineage>
        <taxon>Eukaryota</taxon>
        <taxon>Fungi</taxon>
        <taxon>Dikarya</taxon>
        <taxon>Ascomycota</taxon>
        <taxon>Pezizomycotina</taxon>
        <taxon>Sordariomycetes</taxon>
        <taxon>Xylariomycetidae</taxon>
        <taxon>Amphisphaeriales</taxon>
        <taxon>Sporocadaceae</taxon>
        <taxon>Seiridium</taxon>
    </lineage>
</organism>
<sequence>MMPLEKIQPWRIHWTPHPASSDIAPYQEKQGAEIIADGGSAGPPVDAFLSTEAKTKSIPEANKLCPHLKPITNPTLPGR</sequence>
<gene>
    <name evidence="1" type="ORF">SCAR479_07121</name>
</gene>
<evidence type="ECO:0000313" key="2">
    <source>
        <dbReference type="Proteomes" id="UP001465668"/>
    </source>
</evidence>
<reference evidence="1 2" key="1">
    <citation type="submission" date="2024-02" db="EMBL/GenBank/DDBJ databases">
        <title>First draft genome assembly of two strains of Seiridium cardinale.</title>
        <authorList>
            <person name="Emiliani G."/>
            <person name="Scali E."/>
        </authorList>
    </citation>
    <scope>NUCLEOTIDE SEQUENCE [LARGE SCALE GENOMIC DNA]</scope>
    <source>
        <strain evidence="1 2">BM-138-000479</strain>
    </source>
</reference>
<evidence type="ECO:0000313" key="1">
    <source>
        <dbReference type="EMBL" id="KAK9776215.1"/>
    </source>
</evidence>
<comment type="caution">
    <text evidence="1">The sequence shown here is derived from an EMBL/GenBank/DDBJ whole genome shotgun (WGS) entry which is preliminary data.</text>
</comment>
<protein>
    <submittedName>
        <fullName evidence="1">Uncharacterized protein</fullName>
    </submittedName>
</protein>
<keyword evidence="2" id="KW-1185">Reference proteome</keyword>